<proteinExistence type="predicted"/>
<evidence type="ECO:0000259" key="2">
    <source>
        <dbReference type="Pfam" id="PF02557"/>
    </source>
</evidence>
<dbReference type="Proteomes" id="UP001500755">
    <property type="component" value="Unassembled WGS sequence"/>
</dbReference>
<reference evidence="3 4" key="1">
    <citation type="journal article" date="2019" name="Int. J. Syst. Evol. Microbiol.">
        <title>The Global Catalogue of Microorganisms (GCM) 10K type strain sequencing project: providing services to taxonomists for standard genome sequencing and annotation.</title>
        <authorList>
            <consortium name="The Broad Institute Genomics Platform"/>
            <consortium name="The Broad Institute Genome Sequencing Center for Infectious Disease"/>
            <person name="Wu L."/>
            <person name="Ma J."/>
        </authorList>
    </citation>
    <scope>NUCLEOTIDE SEQUENCE [LARGE SCALE GENOMIC DNA]</scope>
    <source>
        <strain evidence="3 4">JCM 14546</strain>
    </source>
</reference>
<feature type="compositionally biased region" description="Low complexity" evidence="1">
    <location>
        <begin position="34"/>
        <end position="43"/>
    </location>
</feature>
<dbReference type="SUPFAM" id="SSF55166">
    <property type="entry name" value="Hedgehog/DD-peptidase"/>
    <property type="match status" value="1"/>
</dbReference>
<comment type="caution">
    <text evidence="3">The sequence shown here is derived from an EMBL/GenBank/DDBJ whole genome shotgun (WGS) entry which is preliminary data.</text>
</comment>
<protein>
    <recommendedName>
        <fullName evidence="2">D-alanyl-D-alanine carboxypeptidase-like core domain-containing protein</fullName>
    </recommendedName>
</protein>
<sequence length="330" mass="34418">MDQGTTRPAYPRRRDLRKQDAEAQIIDRQDRETPAVPTAPAAEDIAAPLATVTARPTSRALRRRAANAPLAFRGSDGSAVRELKRRRLATVSGAASVAAAGSALLGVLLSGHGTEAQAQVTAAGADLGLDSTTAIAPEVLDGAEEITAAAEPAGGASFIGGVPSAEDREAEAASRSVTRTVLPGCSGEAPGSMSGITNGELPENWLCDIGIGGHKLRADAALSFAEMNAAYKADTGKEMEITDSYRTMESQISVASRKPGLAARPGTSLHGWGIALDMGGGAATATGTQYDWLVAHGAEYGWENPDWAKSSKYEPWHWEYVPARKQIRGA</sequence>
<dbReference type="Pfam" id="PF02557">
    <property type="entry name" value="VanY"/>
    <property type="match status" value="1"/>
</dbReference>
<dbReference type="PANTHER" id="PTHR34385">
    <property type="entry name" value="D-ALANYL-D-ALANINE CARBOXYPEPTIDASE"/>
    <property type="match status" value="1"/>
</dbReference>
<dbReference type="InterPro" id="IPR003709">
    <property type="entry name" value="VanY-like_core_dom"/>
</dbReference>
<dbReference type="CDD" id="cd14814">
    <property type="entry name" value="Peptidase_M15"/>
    <property type="match status" value="1"/>
</dbReference>
<feature type="domain" description="D-alanyl-D-alanine carboxypeptidase-like core" evidence="2">
    <location>
        <begin position="214"/>
        <end position="322"/>
    </location>
</feature>
<keyword evidence="4" id="KW-1185">Reference proteome</keyword>
<dbReference type="EMBL" id="BAAANO010000008">
    <property type="protein sequence ID" value="GAA2002489.1"/>
    <property type="molecule type" value="Genomic_DNA"/>
</dbReference>
<evidence type="ECO:0000256" key="1">
    <source>
        <dbReference type="SAM" id="MobiDB-lite"/>
    </source>
</evidence>
<name>A0ABN2T9E8_9MICO</name>
<dbReference type="Gene3D" id="3.30.1380.10">
    <property type="match status" value="1"/>
</dbReference>
<dbReference type="InterPro" id="IPR009045">
    <property type="entry name" value="Zn_M74/Hedgehog-like"/>
</dbReference>
<feature type="compositionally biased region" description="Basic and acidic residues" evidence="1">
    <location>
        <begin position="17"/>
        <end position="33"/>
    </location>
</feature>
<feature type="region of interest" description="Disordered" evidence="1">
    <location>
        <begin position="1"/>
        <end position="43"/>
    </location>
</feature>
<evidence type="ECO:0000313" key="4">
    <source>
        <dbReference type="Proteomes" id="UP001500755"/>
    </source>
</evidence>
<dbReference type="PANTHER" id="PTHR34385:SF1">
    <property type="entry name" value="PEPTIDOGLYCAN L-ALANYL-D-GLUTAMATE ENDOPEPTIDASE CWLK"/>
    <property type="match status" value="1"/>
</dbReference>
<organism evidence="3 4">
    <name type="scientific">Brevibacterium samyangense</name>
    <dbReference type="NCBI Taxonomy" id="366888"/>
    <lineage>
        <taxon>Bacteria</taxon>
        <taxon>Bacillati</taxon>
        <taxon>Actinomycetota</taxon>
        <taxon>Actinomycetes</taxon>
        <taxon>Micrococcales</taxon>
        <taxon>Brevibacteriaceae</taxon>
        <taxon>Brevibacterium</taxon>
    </lineage>
</organism>
<dbReference type="RefSeq" id="WP_344307375.1">
    <property type="nucleotide sequence ID" value="NZ_BAAANO010000008.1"/>
</dbReference>
<dbReference type="InterPro" id="IPR052179">
    <property type="entry name" value="DD-CPase-like"/>
</dbReference>
<evidence type="ECO:0000313" key="3">
    <source>
        <dbReference type="EMBL" id="GAA2002489.1"/>
    </source>
</evidence>
<gene>
    <name evidence="3" type="ORF">GCM10009755_09060</name>
</gene>
<accession>A0ABN2T9E8</accession>